<organism evidence="1 2">
    <name type="scientific">Paralimibaculum aggregatum</name>
    <dbReference type="NCBI Taxonomy" id="3036245"/>
    <lineage>
        <taxon>Bacteria</taxon>
        <taxon>Pseudomonadati</taxon>
        <taxon>Pseudomonadota</taxon>
        <taxon>Alphaproteobacteria</taxon>
        <taxon>Rhodobacterales</taxon>
        <taxon>Paracoccaceae</taxon>
        <taxon>Paralimibaculum</taxon>
    </lineage>
</organism>
<comment type="caution">
    <text evidence="1">The sequence shown here is derived from an EMBL/GenBank/DDBJ whole genome shotgun (WGS) entry which is preliminary data.</text>
</comment>
<accession>A0ABQ6LFL9</accession>
<proteinExistence type="predicted"/>
<gene>
    <name evidence="1" type="ORF">LNKW23_13420</name>
</gene>
<dbReference type="EMBL" id="BSYI01000008">
    <property type="protein sequence ID" value="GMG82129.1"/>
    <property type="molecule type" value="Genomic_DNA"/>
</dbReference>
<keyword evidence="2" id="KW-1185">Reference proteome</keyword>
<reference evidence="1 2" key="1">
    <citation type="submission" date="2023-04" db="EMBL/GenBank/DDBJ databases">
        <title>Marinoamorphus aggregata gen. nov., sp. Nov., isolate from tissue of brittle star Ophioplocus japonicus.</title>
        <authorList>
            <person name="Kawano K."/>
            <person name="Sawayama S."/>
            <person name="Nakagawa S."/>
        </authorList>
    </citation>
    <scope>NUCLEOTIDE SEQUENCE [LARGE SCALE GENOMIC DNA]</scope>
    <source>
        <strain evidence="1 2">NKW23</strain>
    </source>
</reference>
<dbReference type="Proteomes" id="UP001239909">
    <property type="component" value="Unassembled WGS sequence"/>
</dbReference>
<dbReference type="RefSeq" id="WP_285670885.1">
    <property type="nucleotide sequence ID" value="NZ_BSYI01000008.1"/>
</dbReference>
<evidence type="ECO:0000313" key="2">
    <source>
        <dbReference type="Proteomes" id="UP001239909"/>
    </source>
</evidence>
<protein>
    <submittedName>
        <fullName evidence="1">Uncharacterized protein</fullName>
    </submittedName>
</protein>
<sequence length="295" mass="30462">MNEVSGQIVLAGGQAGLPSLTVHVYATPERAVPAHVLDESQWDELSGAGWKGFELSRVGSAASDGVGRFRLGYEAETVARAHLWLAATAPDLTAAQPCPRVVGVCCEVRTEPAAREHMVLPVSARRLHRFGAFGPASSAERHGAAPGRLFALLDKAAAAAPAPALGGTRYSLFHARRHEAALAEMAARGQAPARAGGFALGIAAGCTQGCVLGEDVSVTRDPASGALGLLRPAGGDVTPLAYAGLRRSPAGASGRPALLEIDERSGAFQLRLARVPDRLSLEDARDDPEPPLPGA</sequence>
<evidence type="ECO:0000313" key="1">
    <source>
        <dbReference type="EMBL" id="GMG82129.1"/>
    </source>
</evidence>
<name>A0ABQ6LFL9_9RHOB</name>